<dbReference type="GO" id="GO:0005737">
    <property type="term" value="C:cytoplasm"/>
    <property type="evidence" value="ECO:0007669"/>
    <property type="project" value="UniProtKB-SubCell"/>
</dbReference>
<comment type="cofactor">
    <cofactor evidence="11">
        <name>Zn(2+)</name>
        <dbReference type="ChEBI" id="CHEBI:29105"/>
    </cofactor>
    <text evidence="11">Binds 1 zinc ion per subunit.</text>
</comment>
<dbReference type="InterPro" id="IPR026660">
    <property type="entry name" value="PRA-CH"/>
</dbReference>
<keyword evidence="11" id="KW-0862">Zinc</keyword>
<dbReference type="InterPro" id="IPR038019">
    <property type="entry name" value="PRib_AMP_CycHydrolase_sf"/>
</dbReference>
<name>A0A1H9V655_9GAMM</name>
<keyword evidence="7 11" id="KW-0963">Cytoplasm</keyword>
<keyword evidence="11" id="KW-0460">Magnesium</keyword>
<comment type="similarity">
    <text evidence="5">In the C-terminal section; belongs to the PRA-PH family.</text>
</comment>
<keyword evidence="10 11" id="KW-0368">Histidine biosynthesis</keyword>
<feature type="binding site" evidence="11">
    <location>
        <position position="123"/>
    </location>
    <ligand>
        <name>Zn(2+)</name>
        <dbReference type="ChEBI" id="CHEBI:29105"/>
        <note>ligand shared between dimeric partners</note>
    </ligand>
</feature>
<keyword evidence="14" id="KW-1185">Reference proteome</keyword>
<feature type="binding site" evidence="11">
    <location>
        <position position="103"/>
    </location>
    <ligand>
        <name>Mg(2+)</name>
        <dbReference type="ChEBI" id="CHEBI:18420"/>
    </ligand>
</feature>
<dbReference type="EMBL" id="FOGS01000008">
    <property type="protein sequence ID" value="SES16717.1"/>
    <property type="molecule type" value="Genomic_DNA"/>
</dbReference>
<dbReference type="AlphaFoldDB" id="A0A1H9V655"/>
<gene>
    <name evidence="11" type="primary">hisI</name>
    <name evidence="13" type="ORF">SAMN04487958_108111</name>
</gene>
<dbReference type="GO" id="GO:0004635">
    <property type="term" value="F:phosphoribosyl-AMP cyclohydrolase activity"/>
    <property type="evidence" value="ECO:0007669"/>
    <property type="project" value="UniProtKB-UniRule"/>
</dbReference>
<dbReference type="RefSeq" id="WP_092828472.1">
    <property type="nucleotide sequence ID" value="NZ_FOGS01000008.1"/>
</dbReference>
<evidence type="ECO:0000313" key="14">
    <source>
        <dbReference type="Proteomes" id="UP000198505"/>
    </source>
</evidence>
<feature type="binding site" evidence="11">
    <location>
        <position position="100"/>
    </location>
    <ligand>
        <name>Zn(2+)</name>
        <dbReference type="ChEBI" id="CHEBI:29105"/>
        <note>ligand shared between dimeric partners</note>
    </ligand>
</feature>
<feature type="binding site" evidence="11">
    <location>
        <position position="116"/>
    </location>
    <ligand>
        <name>Zn(2+)</name>
        <dbReference type="ChEBI" id="CHEBI:29105"/>
        <note>ligand shared between dimeric partners</note>
    </ligand>
</feature>
<dbReference type="HAMAP" id="MF_01021">
    <property type="entry name" value="HisI"/>
    <property type="match status" value="1"/>
</dbReference>
<keyword evidence="9 11" id="KW-0378">Hydrolase</keyword>
<comment type="subunit">
    <text evidence="11">Homodimer.</text>
</comment>
<comment type="similarity">
    <text evidence="6">In the N-terminal section; belongs to the PRA-CH family.</text>
</comment>
<evidence type="ECO:0000256" key="5">
    <source>
        <dbReference type="ARBA" id="ARBA00007731"/>
    </source>
</evidence>
<evidence type="ECO:0000256" key="3">
    <source>
        <dbReference type="ARBA" id="ARBA00005169"/>
    </source>
</evidence>
<evidence type="ECO:0000256" key="11">
    <source>
        <dbReference type="HAMAP-Rule" id="MF_01021"/>
    </source>
</evidence>
<keyword evidence="11" id="KW-0479">Metal-binding</keyword>
<dbReference type="Gene3D" id="3.10.20.810">
    <property type="entry name" value="Phosphoribosyl-AMP cyclohydrolase"/>
    <property type="match status" value="1"/>
</dbReference>
<evidence type="ECO:0000256" key="6">
    <source>
        <dbReference type="ARBA" id="ARBA00008299"/>
    </source>
</evidence>
<comment type="subcellular location">
    <subcellularLocation>
        <location evidence="11">Cytoplasm</location>
    </subcellularLocation>
</comment>
<keyword evidence="8 11" id="KW-0028">Amino-acid biosynthesis</keyword>
<dbReference type="PANTHER" id="PTHR42945">
    <property type="entry name" value="HISTIDINE BIOSYNTHESIS BIFUNCTIONAL PROTEIN"/>
    <property type="match status" value="1"/>
</dbReference>
<dbReference type="GO" id="GO:0008270">
    <property type="term" value="F:zinc ion binding"/>
    <property type="evidence" value="ECO:0007669"/>
    <property type="project" value="UniProtKB-UniRule"/>
</dbReference>
<evidence type="ECO:0000313" key="13">
    <source>
        <dbReference type="EMBL" id="SES16717.1"/>
    </source>
</evidence>
<evidence type="ECO:0000256" key="7">
    <source>
        <dbReference type="ARBA" id="ARBA00022490"/>
    </source>
</evidence>
<protein>
    <recommendedName>
        <fullName evidence="11">Phosphoribosyl-AMP cyclohydrolase</fullName>
        <shortName evidence="11">PRA-CH</shortName>
        <ecNumber evidence="11">3.5.4.19</ecNumber>
    </recommendedName>
</protein>
<dbReference type="UniPathway" id="UPA00031">
    <property type="reaction ID" value="UER00008"/>
</dbReference>
<dbReference type="GO" id="GO:0000105">
    <property type="term" value="P:L-histidine biosynthetic process"/>
    <property type="evidence" value="ECO:0007669"/>
    <property type="project" value="UniProtKB-UniRule"/>
</dbReference>
<evidence type="ECO:0000259" key="12">
    <source>
        <dbReference type="Pfam" id="PF01502"/>
    </source>
</evidence>
<reference evidence="14" key="1">
    <citation type="submission" date="2016-10" db="EMBL/GenBank/DDBJ databases">
        <authorList>
            <person name="Varghese N."/>
            <person name="Submissions S."/>
        </authorList>
    </citation>
    <scope>NUCLEOTIDE SEQUENCE [LARGE SCALE GENOMIC DNA]</scope>
    <source>
        <strain evidence="14">CGMCC 1.6495</strain>
    </source>
</reference>
<dbReference type="InterPro" id="IPR002496">
    <property type="entry name" value="PRib_AMP_CycHydrolase_dom"/>
</dbReference>
<feature type="domain" description="Phosphoribosyl-AMP cyclohydrolase" evidence="12">
    <location>
        <begin position="52"/>
        <end position="125"/>
    </location>
</feature>
<dbReference type="EC" id="3.5.4.19" evidence="11"/>
<feature type="binding site" evidence="11">
    <location>
        <position position="101"/>
    </location>
    <ligand>
        <name>Mg(2+)</name>
        <dbReference type="ChEBI" id="CHEBI:18420"/>
    </ligand>
</feature>
<dbReference type="Proteomes" id="UP000198505">
    <property type="component" value="Unassembled WGS sequence"/>
</dbReference>
<dbReference type="GO" id="GO:0004636">
    <property type="term" value="F:phosphoribosyl-ATP diphosphatase activity"/>
    <property type="evidence" value="ECO:0007669"/>
    <property type="project" value="UniProtKB-EC"/>
</dbReference>
<comment type="similarity">
    <text evidence="11">Belongs to the PRA-CH family.</text>
</comment>
<comment type="pathway">
    <text evidence="3 11">Amino-acid biosynthesis; L-histidine biosynthesis; L-histidine from 5-phospho-alpha-D-ribose 1-diphosphate: step 3/9.</text>
</comment>
<proteinExistence type="inferred from homology"/>
<comment type="catalytic activity">
    <reaction evidence="1 11">
        <text>1-(5-phospho-beta-D-ribosyl)-5'-AMP + H2O = 1-(5-phospho-beta-D-ribosyl)-5-[(5-phospho-beta-D-ribosylamino)methylideneamino]imidazole-4-carboxamide</text>
        <dbReference type="Rhea" id="RHEA:20049"/>
        <dbReference type="ChEBI" id="CHEBI:15377"/>
        <dbReference type="ChEBI" id="CHEBI:58435"/>
        <dbReference type="ChEBI" id="CHEBI:59457"/>
        <dbReference type="EC" id="3.5.4.19"/>
    </reaction>
</comment>
<dbReference type="STRING" id="416874.SAMN04487958_108111"/>
<comment type="function">
    <text evidence="11">Catalyzes the hydrolysis of the adenine ring of phosphoribosyl-AMP.</text>
</comment>
<evidence type="ECO:0000256" key="4">
    <source>
        <dbReference type="ARBA" id="ARBA00005204"/>
    </source>
</evidence>
<sequence>MSSENSLFKDLESASPGDALCSVTALLDAAAFNADGLMPAIAQQHDTGEVLMMAWMNRDALEETLQTQRVCYYSRSRGKLWRKGESSGQQQHLVSAALDCDGDTLLLQVAQTGPACHTGRRSCFYLSLSNEGVTVNSEPLIDPAELYAKSSP</sequence>
<feature type="binding site" evidence="11">
    <location>
        <position position="99"/>
    </location>
    <ligand>
        <name>Mg(2+)</name>
        <dbReference type="ChEBI" id="CHEBI:18420"/>
    </ligand>
</feature>
<dbReference type="Pfam" id="PF01502">
    <property type="entry name" value="PRA-CH"/>
    <property type="match status" value="1"/>
</dbReference>
<dbReference type="SUPFAM" id="SSF141734">
    <property type="entry name" value="HisI-like"/>
    <property type="match status" value="1"/>
</dbReference>
<organism evidence="13 14">
    <name type="scientific">Vreelandella subterranea</name>
    <dbReference type="NCBI Taxonomy" id="416874"/>
    <lineage>
        <taxon>Bacteria</taxon>
        <taxon>Pseudomonadati</taxon>
        <taxon>Pseudomonadota</taxon>
        <taxon>Gammaproteobacteria</taxon>
        <taxon>Oceanospirillales</taxon>
        <taxon>Halomonadaceae</taxon>
        <taxon>Vreelandella</taxon>
    </lineage>
</organism>
<evidence type="ECO:0000256" key="1">
    <source>
        <dbReference type="ARBA" id="ARBA00000024"/>
    </source>
</evidence>
<accession>A0A1H9V655</accession>
<dbReference type="PANTHER" id="PTHR42945:SF1">
    <property type="entry name" value="HISTIDINE BIOSYNTHESIS BIFUNCTIONAL PROTEIN HIS7"/>
    <property type="match status" value="1"/>
</dbReference>
<comment type="catalytic activity">
    <reaction evidence="2">
        <text>1-(5-phospho-beta-D-ribosyl)-ATP + H2O = 1-(5-phospho-beta-D-ribosyl)-5'-AMP + diphosphate + H(+)</text>
        <dbReference type="Rhea" id="RHEA:22828"/>
        <dbReference type="ChEBI" id="CHEBI:15377"/>
        <dbReference type="ChEBI" id="CHEBI:15378"/>
        <dbReference type="ChEBI" id="CHEBI:33019"/>
        <dbReference type="ChEBI" id="CHEBI:59457"/>
        <dbReference type="ChEBI" id="CHEBI:73183"/>
        <dbReference type="EC" id="3.6.1.31"/>
    </reaction>
</comment>
<evidence type="ECO:0000256" key="8">
    <source>
        <dbReference type="ARBA" id="ARBA00022605"/>
    </source>
</evidence>
<dbReference type="GO" id="GO:0000287">
    <property type="term" value="F:magnesium ion binding"/>
    <property type="evidence" value="ECO:0007669"/>
    <property type="project" value="UniProtKB-UniRule"/>
</dbReference>
<evidence type="ECO:0000256" key="2">
    <source>
        <dbReference type="ARBA" id="ARBA00001460"/>
    </source>
</evidence>
<evidence type="ECO:0000256" key="9">
    <source>
        <dbReference type="ARBA" id="ARBA00022801"/>
    </source>
</evidence>
<dbReference type="FunFam" id="3.10.20.810:FF:000001">
    <property type="entry name" value="Histidine biosynthesis bifunctional protein HisIE"/>
    <property type="match status" value="1"/>
</dbReference>
<evidence type="ECO:0000256" key="10">
    <source>
        <dbReference type="ARBA" id="ARBA00023102"/>
    </source>
</evidence>
<dbReference type="NCBIfam" id="NF000768">
    <property type="entry name" value="PRK00051.1"/>
    <property type="match status" value="1"/>
</dbReference>
<comment type="cofactor">
    <cofactor evidence="11">
        <name>Mg(2+)</name>
        <dbReference type="ChEBI" id="CHEBI:18420"/>
    </cofactor>
    <text evidence="11">Binds 1 Mg(2+) ion per subunit.</text>
</comment>
<comment type="pathway">
    <text evidence="4">Amino-acid biosynthesis; L-histidine biosynthesis; L-histidine from 5-phospho-alpha-D-ribose 1-diphosphate: step 2/9.</text>
</comment>